<proteinExistence type="inferred from homology"/>
<comment type="caution">
    <text evidence="13">The sequence shown here is derived from an EMBL/GenBank/DDBJ whole genome shotgun (WGS) entry which is preliminary data.</text>
</comment>
<evidence type="ECO:0000313" key="13">
    <source>
        <dbReference type="EMBL" id="MDW5597743.1"/>
    </source>
</evidence>
<comment type="similarity">
    <text evidence="2 12">Belongs to the cytochrome ubiquinol oxidase subunit 1 family.</text>
</comment>
<feature type="transmembrane region" description="Helical" evidence="12">
    <location>
        <begin position="337"/>
        <end position="359"/>
    </location>
</feature>
<keyword evidence="10 12" id="KW-0408">Iron</keyword>
<accession>A0ABU4HWR0</accession>
<feature type="transmembrane region" description="Helical" evidence="12">
    <location>
        <begin position="109"/>
        <end position="130"/>
    </location>
</feature>
<keyword evidence="8 12" id="KW-0249">Electron transport</keyword>
<evidence type="ECO:0000256" key="12">
    <source>
        <dbReference type="PIRNR" id="PIRNR006446"/>
    </source>
</evidence>
<reference evidence="13 14" key="2">
    <citation type="submission" date="2023-10" db="EMBL/GenBank/DDBJ databases">
        <authorList>
            <person name="Han X.F."/>
        </authorList>
    </citation>
    <scope>NUCLEOTIDE SEQUENCE [LARGE SCALE GENOMIC DNA]</scope>
    <source>
        <strain evidence="13 14">KCTC 39840</strain>
    </source>
</reference>
<dbReference type="InterPro" id="IPR002585">
    <property type="entry name" value="Cyt-d_ubiquinol_oxidase_su_1"/>
</dbReference>
<keyword evidence="11 12" id="KW-0472">Membrane</keyword>
<evidence type="ECO:0000256" key="9">
    <source>
        <dbReference type="ARBA" id="ARBA00022989"/>
    </source>
</evidence>
<dbReference type="RefSeq" id="WP_318600208.1">
    <property type="nucleotide sequence ID" value="NZ_JAWSTH010000101.1"/>
</dbReference>
<feature type="transmembrane region" description="Helical" evidence="12">
    <location>
        <begin position="32"/>
        <end position="55"/>
    </location>
</feature>
<evidence type="ECO:0000256" key="3">
    <source>
        <dbReference type="ARBA" id="ARBA00022448"/>
    </source>
</evidence>
<sequence>MALFEMITAAVQLTPVEQDHLDQARQMQAMSFAVHIPLTCFGVAFPAIILFVEWLHLRTGDPLYRRLARRWSRIMVALFAVGVVTGTILSFELGILWPGFMGAFGDVFGLGFAIEGFAFFLEAIFIGIYVYGWDRMSPKWHFASGIPIVLTGILGAAMVIAVNGWMNHPGGFDLVNGEVTNVKPWTALFGNTFFWHELVHMYVAAYIVVGFVLAGAYAWGKLRGRWGRYERTALAIPLTIACVAAPVQLLVGDWAAREVASHQPVKLAALEGLQDTTKGAPEHILGWYDKDTGEIEWGISIPKLLSFLSYHDPNATVRGLTSVPPDDRPGPINTIRFAFQTMVGIGTGLAALAALVLFFRWRKKRLPESVWFDRALVLAGPAAIVALISGWIVTEVGRQPWVVYGVMRTNEAVTGAGGVPVGYALLAVVYAGLLAALAWILLRLSRTPLGDDAEVLH</sequence>
<keyword evidence="4 12" id="KW-1003">Cell membrane</keyword>
<protein>
    <submittedName>
        <fullName evidence="13">Cytochrome ubiquinol oxidase subunit I</fullName>
    </submittedName>
</protein>
<keyword evidence="3 12" id="KW-0813">Transport</keyword>
<dbReference type="PANTHER" id="PTHR30365:SF14">
    <property type="entry name" value="CYTOCHROME BD MENAQUINOL OXIDASE SUBUNIT I-RELATED"/>
    <property type="match status" value="1"/>
</dbReference>
<dbReference type="PIRSF" id="PIRSF006446">
    <property type="entry name" value="Cyt_quinol_oxidase_1"/>
    <property type="match status" value="1"/>
</dbReference>
<dbReference type="Pfam" id="PF01654">
    <property type="entry name" value="Cyt_bd_oxida_I"/>
    <property type="match status" value="1"/>
</dbReference>
<gene>
    <name evidence="13" type="ORF">R7226_25550</name>
</gene>
<evidence type="ECO:0000256" key="6">
    <source>
        <dbReference type="ARBA" id="ARBA00022692"/>
    </source>
</evidence>
<dbReference type="PANTHER" id="PTHR30365">
    <property type="entry name" value="CYTOCHROME D UBIQUINOL OXIDASE"/>
    <property type="match status" value="1"/>
</dbReference>
<evidence type="ECO:0000256" key="5">
    <source>
        <dbReference type="ARBA" id="ARBA00022617"/>
    </source>
</evidence>
<evidence type="ECO:0000256" key="10">
    <source>
        <dbReference type="ARBA" id="ARBA00023004"/>
    </source>
</evidence>
<comment type="subcellular location">
    <subcellularLocation>
        <location evidence="1">Cell membrane</location>
        <topology evidence="1">Multi-pass membrane protein</topology>
    </subcellularLocation>
</comment>
<evidence type="ECO:0000256" key="11">
    <source>
        <dbReference type="ARBA" id="ARBA00023136"/>
    </source>
</evidence>
<feature type="transmembrane region" description="Helical" evidence="12">
    <location>
        <begin position="421"/>
        <end position="442"/>
    </location>
</feature>
<feature type="transmembrane region" description="Helical" evidence="12">
    <location>
        <begin position="142"/>
        <end position="166"/>
    </location>
</feature>
<dbReference type="Proteomes" id="UP001284601">
    <property type="component" value="Unassembled WGS sequence"/>
</dbReference>
<organism evidence="13 14">
    <name type="scientific">Conexibacter stalactiti</name>
    <dbReference type="NCBI Taxonomy" id="1940611"/>
    <lineage>
        <taxon>Bacteria</taxon>
        <taxon>Bacillati</taxon>
        <taxon>Actinomycetota</taxon>
        <taxon>Thermoleophilia</taxon>
        <taxon>Solirubrobacterales</taxon>
        <taxon>Conexibacteraceae</taxon>
        <taxon>Conexibacter</taxon>
    </lineage>
</organism>
<reference evidence="14" key="1">
    <citation type="submission" date="2023-07" db="EMBL/GenBank/DDBJ databases">
        <title>Conexibacter stalactiti sp. nov., isolated from stalactites in a lava cave and emended description of the genus Conexibacter.</title>
        <authorList>
            <person name="Lee S.D."/>
        </authorList>
    </citation>
    <scope>NUCLEOTIDE SEQUENCE [LARGE SCALE GENOMIC DNA]</scope>
    <source>
        <strain evidence="14">KCTC 39840</strain>
    </source>
</reference>
<keyword evidence="9 12" id="KW-1133">Transmembrane helix</keyword>
<evidence type="ECO:0000256" key="2">
    <source>
        <dbReference type="ARBA" id="ARBA00009819"/>
    </source>
</evidence>
<keyword evidence="7 12" id="KW-0479">Metal-binding</keyword>
<feature type="transmembrane region" description="Helical" evidence="12">
    <location>
        <begin position="371"/>
        <end position="393"/>
    </location>
</feature>
<dbReference type="EMBL" id="JAWSTH010000101">
    <property type="protein sequence ID" value="MDW5597743.1"/>
    <property type="molecule type" value="Genomic_DNA"/>
</dbReference>
<feature type="transmembrane region" description="Helical" evidence="12">
    <location>
        <begin position="232"/>
        <end position="251"/>
    </location>
</feature>
<name>A0ABU4HWR0_9ACTN</name>
<feature type="transmembrane region" description="Helical" evidence="12">
    <location>
        <begin position="199"/>
        <end position="220"/>
    </location>
</feature>
<evidence type="ECO:0000256" key="7">
    <source>
        <dbReference type="ARBA" id="ARBA00022723"/>
    </source>
</evidence>
<evidence type="ECO:0000256" key="8">
    <source>
        <dbReference type="ARBA" id="ARBA00022982"/>
    </source>
</evidence>
<keyword evidence="6 12" id="KW-0812">Transmembrane</keyword>
<evidence type="ECO:0000256" key="1">
    <source>
        <dbReference type="ARBA" id="ARBA00004651"/>
    </source>
</evidence>
<keyword evidence="14" id="KW-1185">Reference proteome</keyword>
<keyword evidence="5 12" id="KW-0349">Heme</keyword>
<evidence type="ECO:0000313" key="14">
    <source>
        <dbReference type="Proteomes" id="UP001284601"/>
    </source>
</evidence>
<evidence type="ECO:0000256" key="4">
    <source>
        <dbReference type="ARBA" id="ARBA00022475"/>
    </source>
</evidence>
<feature type="transmembrane region" description="Helical" evidence="12">
    <location>
        <begin position="76"/>
        <end position="97"/>
    </location>
</feature>